<dbReference type="Gene3D" id="1.20.58.110">
    <property type="entry name" value="Ribosomal protein S20"/>
    <property type="match status" value="1"/>
</dbReference>
<evidence type="ECO:0000313" key="7">
    <source>
        <dbReference type="Proteomes" id="UP001491310"/>
    </source>
</evidence>
<keyword evidence="3" id="KW-0694">RNA-binding</keyword>
<evidence type="ECO:0000256" key="3">
    <source>
        <dbReference type="ARBA" id="ARBA00022884"/>
    </source>
</evidence>
<keyword evidence="5" id="KW-0687">Ribonucleoprotein</keyword>
<accession>A0ABR2YQ13</accession>
<organism evidence="6 7">
    <name type="scientific">Coccomyxa subellipsoidea</name>
    <dbReference type="NCBI Taxonomy" id="248742"/>
    <lineage>
        <taxon>Eukaryota</taxon>
        <taxon>Viridiplantae</taxon>
        <taxon>Chlorophyta</taxon>
        <taxon>core chlorophytes</taxon>
        <taxon>Trebouxiophyceae</taxon>
        <taxon>Trebouxiophyceae incertae sedis</taxon>
        <taxon>Coccomyxaceae</taxon>
        <taxon>Coccomyxa</taxon>
    </lineage>
</organism>
<protein>
    <recommendedName>
        <fullName evidence="8">30S ribosomal protein S20</fullName>
    </recommendedName>
</protein>
<dbReference type="Proteomes" id="UP001491310">
    <property type="component" value="Unassembled WGS sequence"/>
</dbReference>
<dbReference type="InterPro" id="IPR002583">
    <property type="entry name" value="Ribosomal_bS20"/>
</dbReference>
<dbReference type="NCBIfam" id="TIGR00029">
    <property type="entry name" value="S20"/>
    <property type="match status" value="1"/>
</dbReference>
<evidence type="ECO:0000256" key="2">
    <source>
        <dbReference type="ARBA" id="ARBA00022730"/>
    </source>
</evidence>
<comment type="similarity">
    <text evidence="1">Belongs to the bacterial ribosomal protein bS20 family.</text>
</comment>
<evidence type="ECO:0008006" key="8">
    <source>
        <dbReference type="Google" id="ProtNLM"/>
    </source>
</evidence>
<evidence type="ECO:0000313" key="6">
    <source>
        <dbReference type="EMBL" id="KAK9909059.1"/>
    </source>
</evidence>
<sequence length="139" mass="15710">MYQSCVINFYVLKDLFLEYTGATHRSTISRSSFVVEAKQNAKQRERLSETHRVYNKARKSAVATRIKKVFKAISDFNGKLESEEALKPVEKLISEAYQEIDKAVQRGVLHINTGARRKSRLAVAKKKLLITSGLYSGSA</sequence>
<dbReference type="PANTHER" id="PTHR33398:SF1">
    <property type="entry name" value="SMALL RIBOSOMAL SUBUNIT PROTEIN BS20C"/>
    <property type="match status" value="1"/>
</dbReference>
<dbReference type="InterPro" id="IPR036510">
    <property type="entry name" value="Ribosomal_bS20_sf"/>
</dbReference>
<dbReference type="Pfam" id="PF01649">
    <property type="entry name" value="Ribosomal_S20p"/>
    <property type="match status" value="1"/>
</dbReference>
<evidence type="ECO:0000256" key="5">
    <source>
        <dbReference type="ARBA" id="ARBA00023274"/>
    </source>
</evidence>
<comment type="caution">
    <text evidence="6">The sequence shown here is derived from an EMBL/GenBank/DDBJ whole genome shotgun (WGS) entry which is preliminary data.</text>
</comment>
<keyword evidence="7" id="KW-1185">Reference proteome</keyword>
<dbReference type="HAMAP" id="MF_00500">
    <property type="entry name" value="Ribosomal_bS20"/>
    <property type="match status" value="1"/>
</dbReference>
<keyword evidence="4" id="KW-0689">Ribosomal protein</keyword>
<dbReference type="PANTHER" id="PTHR33398">
    <property type="entry name" value="30S RIBOSOMAL PROTEIN S20"/>
    <property type="match status" value="1"/>
</dbReference>
<name>A0ABR2YQ13_9CHLO</name>
<dbReference type="EMBL" id="JALJOT010000007">
    <property type="protein sequence ID" value="KAK9909059.1"/>
    <property type="molecule type" value="Genomic_DNA"/>
</dbReference>
<gene>
    <name evidence="6" type="ORF">WJX75_006610</name>
</gene>
<dbReference type="SUPFAM" id="SSF46992">
    <property type="entry name" value="Ribosomal protein S20"/>
    <property type="match status" value="1"/>
</dbReference>
<evidence type="ECO:0000256" key="1">
    <source>
        <dbReference type="ARBA" id="ARBA00007634"/>
    </source>
</evidence>
<evidence type="ECO:0000256" key="4">
    <source>
        <dbReference type="ARBA" id="ARBA00022980"/>
    </source>
</evidence>
<keyword evidence="2" id="KW-0699">rRNA-binding</keyword>
<proteinExistence type="inferred from homology"/>
<reference evidence="6 7" key="1">
    <citation type="journal article" date="2024" name="Nat. Commun.">
        <title>Phylogenomics reveals the evolutionary origins of lichenization in chlorophyte algae.</title>
        <authorList>
            <person name="Puginier C."/>
            <person name="Libourel C."/>
            <person name="Otte J."/>
            <person name="Skaloud P."/>
            <person name="Haon M."/>
            <person name="Grisel S."/>
            <person name="Petersen M."/>
            <person name="Berrin J.G."/>
            <person name="Delaux P.M."/>
            <person name="Dal Grande F."/>
            <person name="Keller J."/>
        </authorList>
    </citation>
    <scope>NUCLEOTIDE SEQUENCE [LARGE SCALE GENOMIC DNA]</scope>
    <source>
        <strain evidence="6 7">SAG 216-7</strain>
    </source>
</reference>